<feature type="transmembrane region" description="Helical" evidence="1">
    <location>
        <begin position="76"/>
        <end position="96"/>
    </location>
</feature>
<feature type="transmembrane region" description="Helical" evidence="1">
    <location>
        <begin position="38"/>
        <end position="56"/>
    </location>
</feature>
<comment type="caution">
    <text evidence="2">The sequence shown here is derived from an EMBL/GenBank/DDBJ whole genome shotgun (WGS) entry which is preliminary data.</text>
</comment>
<evidence type="ECO:0008006" key="4">
    <source>
        <dbReference type="Google" id="ProtNLM"/>
    </source>
</evidence>
<feature type="transmembrane region" description="Helical" evidence="1">
    <location>
        <begin position="9"/>
        <end position="32"/>
    </location>
</feature>
<name>A0ABX4W3R2_9GAMM</name>
<accession>A0ABX4W3R2</accession>
<evidence type="ECO:0000313" key="2">
    <source>
        <dbReference type="EMBL" id="PNF86817.1"/>
    </source>
</evidence>
<feature type="transmembrane region" description="Helical" evidence="1">
    <location>
        <begin position="353"/>
        <end position="370"/>
    </location>
</feature>
<dbReference type="EMBL" id="POUI01000001">
    <property type="protein sequence ID" value="PNF86817.1"/>
    <property type="molecule type" value="Genomic_DNA"/>
</dbReference>
<proteinExistence type="predicted"/>
<dbReference type="Proteomes" id="UP000236021">
    <property type="component" value="Unassembled WGS sequence"/>
</dbReference>
<protein>
    <recommendedName>
        <fullName evidence="4">O-antigen/teichoic acid export membrane protein</fullName>
    </recommendedName>
</protein>
<feature type="transmembrane region" description="Helical" evidence="1">
    <location>
        <begin position="158"/>
        <end position="180"/>
    </location>
</feature>
<feature type="transmembrane region" description="Helical" evidence="1">
    <location>
        <begin position="298"/>
        <end position="315"/>
    </location>
</feature>
<evidence type="ECO:0000313" key="3">
    <source>
        <dbReference type="Proteomes" id="UP000236021"/>
    </source>
</evidence>
<organism evidence="2 3">
    <name type="scientific">Stutzerimonas decontaminans</name>
    <dbReference type="NCBI Taxonomy" id="3022791"/>
    <lineage>
        <taxon>Bacteria</taxon>
        <taxon>Pseudomonadati</taxon>
        <taxon>Pseudomonadota</taxon>
        <taxon>Gammaproteobacteria</taxon>
        <taxon>Pseudomonadales</taxon>
        <taxon>Pseudomonadaceae</taxon>
        <taxon>Stutzerimonas</taxon>
    </lineage>
</organism>
<evidence type="ECO:0000256" key="1">
    <source>
        <dbReference type="SAM" id="Phobius"/>
    </source>
</evidence>
<keyword evidence="1" id="KW-0812">Transmembrane</keyword>
<feature type="transmembrane region" description="Helical" evidence="1">
    <location>
        <begin position="274"/>
        <end position="292"/>
    </location>
</feature>
<reference evidence="2 3" key="1">
    <citation type="submission" date="2018-01" db="EMBL/GenBank/DDBJ databases">
        <title>Denitrification phenotypes of diverse strains of Pseudomonas stutzeri.</title>
        <authorList>
            <person name="Milligan D.A."/>
            <person name="Bergaust L."/>
            <person name="Bakken L.R."/>
            <person name="Frostegard A."/>
        </authorList>
    </citation>
    <scope>NUCLEOTIDE SEQUENCE [LARGE SCALE GENOMIC DNA]</scope>
    <source>
        <strain evidence="2 3">ST27MN3</strain>
    </source>
</reference>
<feature type="transmembrane region" description="Helical" evidence="1">
    <location>
        <begin position="102"/>
        <end position="119"/>
    </location>
</feature>
<keyword evidence="3" id="KW-1185">Reference proteome</keyword>
<feature type="transmembrane region" description="Helical" evidence="1">
    <location>
        <begin position="131"/>
        <end position="152"/>
    </location>
</feature>
<keyword evidence="1" id="KW-0472">Membrane</keyword>
<sequence>MELRLPSRFVFQLANIFLMGFQSFVIPLLVGFSEYGKAMLYLAPIYLYQSMFEPVFQGVYGKRLSVIDQSGARIDLDIKVLLLSFIGLMLLAFSLFLFFESAYFVALILCVGFLYLYSTNLQAVLLFGDQYLFVGLSILISVLFYFLPYFYSGLSFEFLIWGNIFYFGMLSVLLTCRLVWLKGGMSFSGRFGLRDFFSHATTRAAYIFSGNGLLIVFGGVGYSAEQIGNFRFSLSLMNAGRYFNPVPLVSLQKSISDLVSGAESVAFLKTLRRFLFFAIFYGVSLFVGWWLYSFIFSNAVSVSYILILTPVYLLIQPASYYLALKGFAMQLFLISVVASLAACAISFYDMWLAFSFMLVSVLFMMVMLVLKIKD</sequence>
<keyword evidence="1" id="KW-1133">Transmembrane helix</keyword>
<feature type="transmembrane region" description="Helical" evidence="1">
    <location>
        <begin position="327"/>
        <end position="347"/>
    </location>
</feature>
<gene>
    <name evidence="2" type="ORF">CXK93_08540</name>
</gene>